<dbReference type="InterPro" id="IPR058292">
    <property type="entry name" value="DUF7986"/>
</dbReference>
<evidence type="ECO:0008006" key="3">
    <source>
        <dbReference type="Google" id="ProtNLM"/>
    </source>
</evidence>
<keyword evidence="2" id="KW-1185">Reference proteome</keyword>
<evidence type="ECO:0000313" key="1">
    <source>
        <dbReference type="EMBL" id="TEB06145.1"/>
    </source>
</evidence>
<proteinExistence type="predicted"/>
<sequence>MSGTEKSCPCGSGKPYLHCCSRKVFPLDQIRWRHTGQDLRRRLGDFADQPFFAWEAARAQDLYLGCMDQQLVDRYDDFTMERCFEWFIFDYKLSSGKTVIETFWQENLQDLGEKGSGLARDWANSPISLYEVTMALPGEGLLIRELLGRGVIRVHDVNAASEIESGSILLMRVLKVGEEYEFSTSGLALPGNCKEALLNYLYQDRQEYFDKRRTKARGWRSYLKERAHKINAYVLELGASGAQQDQDSPGKSGLERMAVFAVENWQEALEKINQSGDFTLLRDLYDSSGGFRQAAAALLGRSCGKKPLRVVIGHLLLTPKFMVITVATTGFMQEARRMLIALFQENIVESIGRRRERPAEGMTAPLAFYSWPEPGYAAVADRVQDGLKALGYGPKQQKGALKLWYDFCSKEQPSIRKTAVWAATVIYAFSRLENEKAVKQQDLAGQYGVASSTISSRFRLLCQSLQLVAYDNRYTSKKPPLHGCRKTILF</sequence>
<evidence type="ECO:0000313" key="2">
    <source>
        <dbReference type="Proteomes" id="UP000298324"/>
    </source>
</evidence>
<dbReference type="SUPFAM" id="SSF47954">
    <property type="entry name" value="Cyclin-like"/>
    <property type="match status" value="1"/>
</dbReference>
<name>A0A4Y7RAX0_9FIRM</name>
<accession>A0A4Y7RAX0</accession>
<dbReference type="EMBL" id="QFGA01000002">
    <property type="protein sequence ID" value="TEB06145.1"/>
    <property type="molecule type" value="Genomic_DNA"/>
</dbReference>
<dbReference type="AlphaFoldDB" id="A0A4Y7RAX0"/>
<dbReference type="Gene3D" id="1.10.472.10">
    <property type="entry name" value="Cyclin-like"/>
    <property type="match status" value="1"/>
</dbReference>
<dbReference type="InterPro" id="IPR036915">
    <property type="entry name" value="Cyclin-like_sf"/>
</dbReference>
<protein>
    <recommendedName>
        <fullName evidence="3">SEC-C motif protein</fullName>
    </recommendedName>
</protein>
<organism evidence="1 2">
    <name type="scientific">Pelotomaculum schinkii</name>
    <dbReference type="NCBI Taxonomy" id="78350"/>
    <lineage>
        <taxon>Bacteria</taxon>
        <taxon>Bacillati</taxon>
        <taxon>Bacillota</taxon>
        <taxon>Clostridia</taxon>
        <taxon>Eubacteriales</taxon>
        <taxon>Desulfotomaculaceae</taxon>
        <taxon>Pelotomaculum</taxon>
    </lineage>
</organism>
<comment type="caution">
    <text evidence="1">The sequence shown here is derived from an EMBL/GenBank/DDBJ whole genome shotgun (WGS) entry which is preliminary data.</text>
</comment>
<dbReference type="Pfam" id="PF25948">
    <property type="entry name" value="DUF7986"/>
    <property type="match status" value="1"/>
</dbReference>
<reference evidence="1 2" key="1">
    <citation type="journal article" date="2018" name="Environ. Microbiol.">
        <title>Novel energy conservation strategies and behaviour of Pelotomaculum schinkii driving syntrophic propionate catabolism.</title>
        <authorList>
            <person name="Hidalgo-Ahumada C.A.P."/>
            <person name="Nobu M.K."/>
            <person name="Narihiro T."/>
            <person name="Tamaki H."/>
            <person name="Liu W.T."/>
            <person name="Kamagata Y."/>
            <person name="Stams A.J.M."/>
            <person name="Imachi H."/>
            <person name="Sousa D.Z."/>
        </authorList>
    </citation>
    <scope>NUCLEOTIDE SEQUENCE [LARGE SCALE GENOMIC DNA]</scope>
    <source>
        <strain evidence="1 2">HH</strain>
    </source>
</reference>
<dbReference type="RefSeq" id="WP_190258750.1">
    <property type="nucleotide sequence ID" value="NZ_QFGA01000002.1"/>
</dbReference>
<gene>
    <name evidence="1" type="ORF">Psch_03188</name>
</gene>
<dbReference type="Proteomes" id="UP000298324">
    <property type="component" value="Unassembled WGS sequence"/>
</dbReference>